<proteinExistence type="inferred from homology"/>
<dbReference type="Gene3D" id="3.40.140.10">
    <property type="entry name" value="Cytidine Deaminase, domain 2"/>
    <property type="match status" value="1"/>
</dbReference>
<dbReference type="InterPro" id="IPR016473">
    <property type="entry name" value="dCMP_deaminase"/>
</dbReference>
<protein>
    <submittedName>
        <fullName evidence="9">Cytidine deaminase</fullName>
    </submittedName>
</protein>
<evidence type="ECO:0000313" key="10">
    <source>
        <dbReference type="Proteomes" id="UP000216943"/>
    </source>
</evidence>
<dbReference type="SUPFAM" id="SSF53927">
    <property type="entry name" value="Cytidine deaminase-like"/>
    <property type="match status" value="1"/>
</dbReference>
<sequence>MNSKKDETQKHNISWDEYFMSLAKVSSFRSKDPNTKVGAVIVNDNKRIVSLGYNGMPKGNDNFPWNREGMQEKDKKYAYVVHAETNAILNSKTNLENTICFTTLFPCSNCAKTIVQAGIKEVVYLDDFYDKTEDNLISKTILQQSNVKIRAVEKLEVSLKTESGEFK</sequence>
<evidence type="ECO:0000256" key="2">
    <source>
        <dbReference type="ARBA" id="ARBA00006576"/>
    </source>
</evidence>
<dbReference type="InterPro" id="IPR002125">
    <property type="entry name" value="CMP_dCMP_dom"/>
</dbReference>
<comment type="cofactor">
    <cofactor evidence="1 7">
        <name>Zn(2+)</name>
        <dbReference type="ChEBI" id="CHEBI:29105"/>
    </cofactor>
</comment>
<dbReference type="InterPro" id="IPR016193">
    <property type="entry name" value="Cytidine_deaminase-like"/>
</dbReference>
<gene>
    <name evidence="9" type="ORF">CJJ23_00760</name>
</gene>
<dbReference type="GO" id="GO:0004132">
    <property type="term" value="F:dCMP deaminase activity"/>
    <property type="evidence" value="ECO:0007669"/>
    <property type="project" value="InterPro"/>
</dbReference>
<dbReference type="EMBL" id="NQNY01000002">
    <property type="protein sequence ID" value="PAK21651.1"/>
    <property type="molecule type" value="Genomic_DNA"/>
</dbReference>
<evidence type="ECO:0000256" key="7">
    <source>
        <dbReference type="PIRSR" id="PIRSR006019-2"/>
    </source>
</evidence>
<dbReference type="CDD" id="cd01286">
    <property type="entry name" value="deoxycytidylate_deaminase"/>
    <property type="match status" value="1"/>
</dbReference>
<dbReference type="GO" id="GO:0005737">
    <property type="term" value="C:cytoplasm"/>
    <property type="evidence" value="ECO:0007669"/>
    <property type="project" value="TreeGrafter"/>
</dbReference>
<dbReference type="AlphaFoldDB" id="A0A269TJR3"/>
<keyword evidence="4" id="KW-0378">Hydrolase</keyword>
<dbReference type="GO" id="GO:0006220">
    <property type="term" value="P:pyrimidine nucleotide metabolic process"/>
    <property type="evidence" value="ECO:0007669"/>
    <property type="project" value="InterPro"/>
</dbReference>
<feature type="domain" description="CMP/dCMP-type deaminase" evidence="8">
    <location>
        <begin position="14"/>
        <end position="143"/>
    </location>
</feature>
<comment type="caution">
    <text evidence="9">The sequence shown here is derived from an EMBL/GenBank/DDBJ whole genome shotgun (WGS) entry which is preliminary data.</text>
</comment>
<feature type="binding site" evidence="7">
    <location>
        <position position="110"/>
    </location>
    <ligand>
        <name>Zn(2+)</name>
        <dbReference type="ChEBI" id="CHEBI:29105"/>
        <note>catalytic</note>
    </ligand>
</feature>
<dbReference type="PANTHER" id="PTHR11086">
    <property type="entry name" value="DEOXYCYTIDYLATE DEAMINASE-RELATED"/>
    <property type="match status" value="1"/>
</dbReference>
<organism evidence="9 10">
    <name type="scientific">Mycoplasmopsis agassizii</name>
    <dbReference type="NCBI Taxonomy" id="33922"/>
    <lineage>
        <taxon>Bacteria</taxon>
        <taxon>Bacillati</taxon>
        <taxon>Mycoplasmatota</taxon>
        <taxon>Mycoplasmoidales</taxon>
        <taxon>Metamycoplasmataceae</taxon>
        <taxon>Mycoplasmopsis</taxon>
    </lineage>
</organism>
<dbReference type="InterPro" id="IPR035105">
    <property type="entry name" value="Deoxycytidylate_deaminase_dom"/>
</dbReference>
<feature type="binding site" evidence="7">
    <location>
        <position position="82"/>
    </location>
    <ligand>
        <name>Zn(2+)</name>
        <dbReference type="ChEBI" id="CHEBI:29105"/>
        <note>catalytic</note>
    </ligand>
</feature>
<dbReference type="GO" id="GO:0008270">
    <property type="term" value="F:zinc ion binding"/>
    <property type="evidence" value="ECO:0007669"/>
    <property type="project" value="InterPro"/>
</dbReference>
<dbReference type="PROSITE" id="PS00903">
    <property type="entry name" value="CYT_DCMP_DEAMINASES_1"/>
    <property type="match status" value="1"/>
</dbReference>
<comment type="similarity">
    <text evidence="2">Belongs to the cytidine and deoxycytidylate deaminase family.</text>
</comment>
<feature type="binding site" evidence="7">
    <location>
        <position position="107"/>
    </location>
    <ligand>
        <name>Zn(2+)</name>
        <dbReference type="ChEBI" id="CHEBI:29105"/>
        <note>catalytic</note>
    </ligand>
</feature>
<dbReference type="InterPro" id="IPR016192">
    <property type="entry name" value="APOBEC/CMP_deaminase_Zn-bd"/>
</dbReference>
<dbReference type="OrthoDB" id="9788517at2"/>
<dbReference type="PANTHER" id="PTHR11086:SF18">
    <property type="entry name" value="DEOXYCYTIDYLATE DEAMINASE"/>
    <property type="match status" value="1"/>
</dbReference>
<evidence type="ECO:0000256" key="3">
    <source>
        <dbReference type="ARBA" id="ARBA00022723"/>
    </source>
</evidence>
<name>A0A269TJR3_9BACT</name>
<dbReference type="Proteomes" id="UP000216943">
    <property type="component" value="Unassembled WGS sequence"/>
</dbReference>
<evidence type="ECO:0000256" key="1">
    <source>
        <dbReference type="ARBA" id="ARBA00001947"/>
    </source>
</evidence>
<accession>A0A269TJR3</accession>
<feature type="active site" description="Proton donor" evidence="6">
    <location>
        <position position="84"/>
    </location>
</feature>
<dbReference type="InterPro" id="IPR015517">
    <property type="entry name" value="dCMP_deaminase-rel"/>
</dbReference>
<reference evidence="10" key="1">
    <citation type="submission" date="2017-08" db="EMBL/GenBank/DDBJ databases">
        <authorList>
            <person name="Alvarez-Ponce D."/>
            <person name="Weitzman C.L."/>
            <person name="Tillett R.L."/>
            <person name="Sandmeier F.C."/>
            <person name="Tracy C.R."/>
        </authorList>
    </citation>
    <scope>NUCLEOTIDE SEQUENCE [LARGE SCALE GENOMIC DNA]</scope>
    <source>
        <strain evidence="10">723</strain>
    </source>
</reference>
<dbReference type="PROSITE" id="PS51747">
    <property type="entry name" value="CYT_DCMP_DEAMINASES_2"/>
    <property type="match status" value="1"/>
</dbReference>
<evidence type="ECO:0000256" key="5">
    <source>
        <dbReference type="ARBA" id="ARBA00022833"/>
    </source>
</evidence>
<dbReference type="PIRSF" id="PIRSF006019">
    <property type="entry name" value="dCMP_deaminase"/>
    <property type="match status" value="1"/>
</dbReference>
<keyword evidence="5 7" id="KW-0862">Zinc</keyword>
<evidence type="ECO:0000256" key="4">
    <source>
        <dbReference type="ARBA" id="ARBA00022801"/>
    </source>
</evidence>
<evidence type="ECO:0000256" key="6">
    <source>
        <dbReference type="PIRSR" id="PIRSR006019-1"/>
    </source>
</evidence>
<evidence type="ECO:0000259" key="8">
    <source>
        <dbReference type="PROSITE" id="PS51747"/>
    </source>
</evidence>
<dbReference type="Pfam" id="PF00383">
    <property type="entry name" value="dCMP_cyt_deam_1"/>
    <property type="match status" value="1"/>
</dbReference>
<dbReference type="RefSeq" id="WP_095334505.1">
    <property type="nucleotide sequence ID" value="NZ_NQNY01000002.1"/>
</dbReference>
<evidence type="ECO:0000313" key="9">
    <source>
        <dbReference type="EMBL" id="PAK21651.1"/>
    </source>
</evidence>
<keyword evidence="3 7" id="KW-0479">Metal-binding</keyword>